<gene>
    <name evidence="8" type="ORF">IAA16_01760</name>
</gene>
<protein>
    <submittedName>
        <fullName evidence="8">Uncharacterized protein</fullName>
    </submittedName>
</protein>
<dbReference type="Pfam" id="PF00474">
    <property type="entry name" value="SSF"/>
    <property type="match status" value="1"/>
</dbReference>
<reference evidence="8" key="1">
    <citation type="journal article" date="2021" name="PeerJ">
        <title>Extensive microbial diversity within the chicken gut microbiome revealed by metagenomics and culture.</title>
        <authorList>
            <person name="Gilroy R."/>
            <person name="Ravi A."/>
            <person name="Getino M."/>
            <person name="Pursley I."/>
            <person name="Horton D.L."/>
            <person name="Alikhan N.F."/>
            <person name="Baker D."/>
            <person name="Gharbi K."/>
            <person name="Hall N."/>
            <person name="Watson M."/>
            <person name="Adriaenssens E.M."/>
            <person name="Foster-Nyarko E."/>
            <person name="Jarju S."/>
            <person name="Secka A."/>
            <person name="Antonio M."/>
            <person name="Oren A."/>
            <person name="Chaudhuri R.R."/>
            <person name="La Ragione R."/>
            <person name="Hildebrand F."/>
            <person name="Pallen M.J."/>
        </authorList>
    </citation>
    <scope>NUCLEOTIDE SEQUENCE</scope>
    <source>
        <strain evidence="8">Gambia15-2214</strain>
    </source>
</reference>
<reference evidence="8" key="2">
    <citation type="submission" date="2021-04" db="EMBL/GenBank/DDBJ databases">
        <authorList>
            <person name="Gilroy R."/>
        </authorList>
    </citation>
    <scope>NUCLEOTIDE SEQUENCE</scope>
    <source>
        <strain evidence="8">Gambia15-2214</strain>
    </source>
</reference>
<dbReference type="EMBL" id="JAHLFV010000040">
    <property type="protein sequence ID" value="MBU3849272.1"/>
    <property type="molecule type" value="Genomic_DNA"/>
</dbReference>
<evidence type="ECO:0000256" key="6">
    <source>
        <dbReference type="RuleBase" id="RU362091"/>
    </source>
</evidence>
<evidence type="ECO:0000256" key="5">
    <source>
        <dbReference type="ARBA" id="ARBA00023136"/>
    </source>
</evidence>
<comment type="subcellular location">
    <subcellularLocation>
        <location evidence="1">Membrane</location>
        <topology evidence="1">Multi-pass membrane protein</topology>
    </subcellularLocation>
</comment>
<dbReference type="GO" id="GO:0016020">
    <property type="term" value="C:membrane"/>
    <property type="evidence" value="ECO:0007669"/>
    <property type="project" value="UniProtKB-SubCell"/>
</dbReference>
<evidence type="ECO:0000256" key="7">
    <source>
        <dbReference type="SAM" id="Phobius"/>
    </source>
</evidence>
<feature type="transmembrane region" description="Helical" evidence="7">
    <location>
        <begin position="14"/>
        <end position="32"/>
    </location>
</feature>
<dbReference type="Gene3D" id="1.20.1730.10">
    <property type="entry name" value="Sodium/glucose cotransporter"/>
    <property type="match status" value="1"/>
</dbReference>
<evidence type="ECO:0000256" key="3">
    <source>
        <dbReference type="ARBA" id="ARBA00022692"/>
    </source>
</evidence>
<evidence type="ECO:0000256" key="4">
    <source>
        <dbReference type="ARBA" id="ARBA00022989"/>
    </source>
</evidence>
<dbReference type="InterPro" id="IPR001734">
    <property type="entry name" value="Na/solute_symporter"/>
</dbReference>
<proteinExistence type="inferred from homology"/>
<keyword evidence="5 7" id="KW-0472">Membrane</keyword>
<dbReference type="Proteomes" id="UP000823914">
    <property type="component" value="Unassembled WGS sequence"/>
</dbReference>
<sequence>MPLGGFRGVVLTDIIQFVLLLFSALVVFVVAFSKSRGWATIAQSAEVHNKTQYMSIGARGFQVFYLCHYLWLCLDYSGKRVATAFSYKKRNRCQKNDCYELFCLYTLISYSCFYRHGSTGSV</sequence>
<keyword evidence="3 7" id="KW-0812">Transmembrane</keyword>
<dbReference type="InterPro" id="IPR038377">
    <property type="entry name" value="Na/Glc_symporter_sf"/>
</dbReference>
<evidence type="ECO:0000256" key="2">
    <source>
        <dbReference type="ARBA" id="ARBA00006434"/>
    </source>
</evidence>
<evidence type="ECO:0000313" key="9">
    <source>
        <dbReference type="Proteomes" id="UP000823914"/>
    </source>
</evidence>
<organism evidence="8 9">
    <name type="scientific">Candidatus Treponema excrementipullorum</name>
    <dbReference type="NCBI Taxonomy" id="2838768"/>
    <lineage>
        <taxon>Bacteria</taxon>
        <taxon>Pseudomonadati</taxon>
        <taxon>Spirochaetota</taxon>
        <taxon>Spirochaetia</taxon>
        <taxon>Spirochaetales</taxon>
        <taxon>Treponemataceae</taxon>
        <taxon>Treponema</taxon>
    </lineage>
</organism>
<keyword evidence="4 7" id="KW-1133">Transmembrane helix</keyword>
<comment type="caution">
    <text evidence="8">The sequence shown here is derived from an EMBL/GenBank/DDBJ whole genome shotgun (WGS) entry which is preliminary data.</text>
</comment>
<accession>A0A9E2NY53</accession>
<dbReference type="AlphaFoldDB" id="A0A9E2NY53"/>
<dbReference type="GO" id="GO:0022857">
    <property type="term" value="F:transmembrane transporter activity"/>
    <property type="evidence" value="ECO:0007669"/>
    <property type="project" value="InterPro"/>
</dbReference>
<comment type="similarity">
    <text evidence="2 6">Belongs to the sodium:solute symporter (SSF) (TC 2.A.21) family.</text>
</comment>
<name>A0A9E2NY53_9SPIR</name>
<evidence type="ECO:0000313" key="8">
    <source>
        <dbReference type="EMBL" id="MBU3849272.1"/>
    </source>
</evidence>
<evidence type="ECO:0000256" key="1">
    <source>
        <dbReference type="ARBA" id="ARBA00004141"/>
    </source>
</evidence>